<evidence type="ECO:0000313" key="2">
    <source>
        <dbReference type="Proteomes" id="UP001492380"/>
    </source>
</evidence>
<accession>A0ABR1YN58</accession>
<dbReference type="EMBL" id="JBBWRZ010000006">
    <property type="protein sequence ID" value="KAK8233938.1"/>
    <property type="molecule type" value="Genomic_DNA"/>
</dbReference>
<gene>
    <name evidence="1" type="ORF">HDK90DRAFT_284617</name>
</gene>
<keyword evidence="2" id="KW-1185">Reference proteome</keyword>
<protein>
    <submittedName>
        <fullName evidence="1">Uncharacterized protein</fullName>
    </submittedName>
</protein>
<dbReference type="Proteomes" id="UP001492380">
    <property type="component" value="Unassembled WGS sequence"/>
</dbReference>
<organism evidence="1 2">
    <name type="scientific">Phyllosticta capitalensis</name>
    <dbReference type="NCBI Taxonomy" id="121624"/>
    <lineage>
        <taxon>Eukaryota</taxon>
        <taxon>Fungi</taxon>
        <taxon>Dikarya</taxon>
        <taxon>Ascomycota</taxon>
        <taxon>Pezizomycotina</taxon>
        <taxon>Dothideomycetes</taxon>
        <taxon>Dothideomycetes incertae sedis</taxon>
        <taxon>Botryosphaeriales</taxon>
        <taxon>Phyllostictaceae</taxon>
        <taxon>Phyllosticta</taxon>
    </lineage>
</organism>
<reference evidence="1 2" key="1">
    <citation type="submission" date="2024-04" db="EMBL/GenBank/DDBJ databases">
        <title>Phyllosticta paracitricarpa is synonymous to the EU quarantine fungus P. citricarpa based on phylogenomic analyses.</title>
        <authorList>
            <consortium name="Lawrence Berkeley National Laboratory"/>
            <person name="Van Ingen-Buijs V.A."/>
            <person name="Van Westerhoven A.C."/>
            <person name="Haridas S."/>
            <person name="Skiadas P."/>
            <person name="Martin F."/>
            <person name="Groenewald J.Z."/>
            <person name="Crous P.W."/>
            <person name="Seidl M.F."/>
        </authorList>
    </citation>
    <scope>NUCLEOTIDE SEQUENCE [LARGE SCALE GENOMIC DNA]</scope>
    <source>
        <strain evidence="1 2">CBS 123374</strain>
    </source>
</reference>
<sequence>MGYGQVEAILVQFVSFSAMPLFLSPNESSNECAKSCSWQGHRRLPVSPFEDGRALLSNSYSPLRPKSPRIIHIRQHMQPQVGKAHPCRQGPPHRSIEQACTSSGQEVSCERGPCGATSDGQFGVWRLRGRRATRAGGRAFSPLQLLLRRGCPRLRAGGWMDSFFLSCPPRLGAPYSMLRETAPGDLVEGRVTRDLARDARNVPSLDRGRRLWMPLFGVRL</sequence>
<name>A0ABR1YN58_9PEZI</name>
<proteinExistence type="predicted"/>
<comment type="caution">
    <text evidence="1">The sequence shown here is derived from an EMBL/GenBank/DDBJ whole genome shotgun (WGS) entry which is preliminary data.</text>
</comment>
<evidence type="ECO:0000313" key="1">
    <source>
        <dbReference type="EMBL" id="KAK8233938.1"/>
    </source>
</evidence>